<feature type="transmembrane region" description="Helical" evidence="10">
    <location>
        <begin position="9"/>
        <end position="30"/>
    </location>
</feature>
<dbReference type="InterPro" id="IPR038072">
    <property type="entry name" value="GspK_central_sf"/>
</dbReference>
<evidence type="ECO:0000256" key="8">
    <source>
        <dbReference type="ARBA" id="ARBA00022989"/>
    </source>
</evidence>
<evidence type="ECO:0000256" key="7">
    <source>
        <dbReference type="ARBA" id="ARBA00022927"/>
    </source>
</evidence>
<sequence length="311" mass="34857">MRAAYGERGFVLMAVLWLIALFTIVALGYARTTRYKTQELVNELRLMRENHLFASALEIAAARYELYTLNRQRFLSSGLEDSLTKEQRSVMWYPRHEAYPLEMEGEEFFVRLEPVGGRISLRAMTPELWFSILEACGVADEEARLAIMAAVADWEDADNLLHLDGAEGDYYAGLSVPYACKNAPMEHIEELLLVRGVTPDVFYGTPDHPGLRDFLDVGGESAKLDINSAPPMTFHIAPSLTPEELDAIVALRRENPIMAMTEAYEETGLVAASELDRFFHVLHNPQSVVARVARHPDPGPGVRTGTRMLSE</sequence>
<comment type="similarity">
    <text evidence="2">Belongs to the GSP K family.</text>
</comment>
<evidence type="ECO:0000256" key="6">
    <source>
        <dbReference type="ARBA" id="ARBA00022692"/>
    </source>
</evidence>
<evidence type="ECO:0000313" key="12">
    <source>
        <dbReference type="EMBL" id="AMD92606.1"/>
    </source>
</evidence>
<dbReference type="OrthoDB" id="5398238at2"/>
<evidence type="ECO:0000256" key="9">
    <source>
        <dbReference type="ARBA" id="ARBA00023136"/>
    </source>
</evidence>
<dbReference type="Gene3D" id="1.10.40.60">
    <property type="entry name" value="EpsJ-like"/>
    <property type="match status" value="1"/>
</dbReference>
<dbReference type="Proteomes" id="UP000063964">
    <property type="component" value="Chromosome"/>
</dbReference>
<feature type="domain" description="T2SS protein K first SAM-like" evidence="11">
    <location>
        <begin position="131"/>
        <end position="202"/>
    </location>
</feature>
<keyword evidence="8 10" id="KW-1133">Transmembrane helix</keyword>
<dbReference type="GO" id="GO:0005886">
    <property type="term" value="C:plasma membrane"/>
    <property type="evidence" value="ECO:0007669"/>
    <property type="project" value="UniProtKB-SubCell"/>
</dbReference>
<accession>A0A0X8JPS6</accession>
<dbReference type="EMBL" id="CP014230">
    <property type="protein sequence ID" value="AMD92606.1"/>
    <property type="molecule type" value="Genomic_DNA"/>
</dbReference>
<keyword evidence="6 10" id="KW-0812">Transmembrane</keyword>
<proteinExistence type="inferred from homology"/>
<comment type="subcellular location">
    <subcellularLocation>
        <location evidence="1">Cell inner membrane</location>
    </subcellularLocation>
</comment>
<evidence type="ECO:0000256" key="10">
    <source>
        <dbReference type="SAM" id="Phobius"/>
    </source>
</evidence>
<keyword evidence="7" id="KW-0653">Protein transport</keyword>
<dbReference type="PANTHER" id="PTHR38831:SF2">
    <property type="entry name" value="TYPE II SECRETION SYSTEM PROTEIN K"/>
    <property type="match status" value="1"/>
</dbReference>
<dbReference type="Pfam" id="PF21687">
    <property type="entry name" value="T2SSK_1st"/>
    <property type="match status" value="1"/>
</dbReference>
<evidence type="ECO:0000259" key="11">
    <source>
        <dbReference type="Pfam" id="PF21687"/>
    </source>
</evidence>
<dbReference type="PANTHER" id="PTHR38831">
    <property type="entry name" value="TYPE II SECRETION SYSTEM PROTEIN K"/>
    <property type="match status" value="1"/>
</dbReference>
<evidence type="ECO:0000256" key="4">
    <source>
        <dbReference type="ARBA" id="ARBA00022475"/>
    </source>
</evidence>
<evidence type="ECO:0000256" key="1">
    <source>
        <dbReference type="ARBA" id="ARBA00004533"/>
    </source>
</evidence>
<dbReference type="STRING" id="888061.AXF15_05405"/>
<keyword evidence="4" id="KW-1003">Cell membrane</keyword>
<dbReference type="RefSeq" id="WP_066604401.1">
    <property type="nucleotide sequence ID" value="NZ_CP014230.1"/>
</dbReference>
<evidence type="ECO:0000256" key="2">
    <source>
        <dbReference type="ARBA" id="ARBA00007246"/>
    </source>
</evidence>
<protein>
    <recommendedName>
        <fullName evidence="11">T2SS protein K first SAM-like domain-containing protein</fullName>
    </recommendedName>
</protein>
<keyword evidence="5" id="KW-0997">Cell inner membrane</keyword>
<keyword evidence="3" id="KW-0813">Transport</keyword>
<evidence type="ECO:0000313" key="13">
    <source>
        <dbReference type="Proteomes" id="UP000063964"/>
    </source>
</evidence>
<gene>
    <name evidence="12" type="ORF">AXF15_05405</name>
</gene>
<reference evidence="13" key="1">
    <citation type="submission" date="2016-02" db="EMBL/GenBank/DDBJ databases">
        <authorList>
            <person name="Holder M.E."/>
            <person name="Ajami N.J."/>
            <person name="Petrosino J.F."/>
        </authorList>
    </citation>
    <scope>NUCLEOTIDE SEQUENCE [LARGE SCALE GENOMIC DNA]</scope>
    <source>
        <strain evidence="13">DSM 12838</strain>
    </source>
</reference>
<keyword evidence="9 10" id="KW-0472">Membrane</keyword>
<evidence type="ECO:0000256" key="3">
    <source>
        <dbReference type="ARBA" id="ARBA00022448"/>
    </source>
</evidence>
<dbReference type="GO" id="GO:0009306">
    <property type="term" value="P:protein secretion"/>
    <property type="evidence" value="ECO:0007669"/>
    <property type="project" value="InterPro"/>
</dbReference>
<dbReference type="KEGG" id="doa:AXF15_05405"/>
<dbReference type="InterPro" id="IPR005628">
    <property type="entry name" value="GspK"/>
</dbReference>
<dbReference type="InterPro" id="IPR049031">
    <property type="entry name" value="T2SSK_SAM-like_1st"/>
</dbReference>
<evidence type="ECO:0000256" key="5">
    <source>
        <dbReference type="ARBA" id="ARBA00022519"/>
    </source>
</evidence>
<organism evidence="12 13">
    <name type="scientific">Desulfomicrobium orale DSM 12838</name>
    <dbReference type="NCBI Taxonomy" id="888061"/>
    <lineage>
        <taxon>Bacteria</taxon>
        <taxon>Pseudomonadati</taxon>
        <taxon>Thermodesulfobacteriota</taxon>
        <taxon>Desulfovibrionia</taxon>
        <taxon>Desulfovibrionales</taxon>
        <taxon>Desulfomicrobiaceae</taxon>
        <taxon>Desulfomicrobium</taxon>
    </lineage>
</organism>
<name>A0A0X8JPS6_9BACT</name>
<dbReference type="SUPFAM" id="SSF158544">
    <property type="entry name" value="GspK insert domain-like"/>
    <property type="match status" value="1"/>
</dbReference>
<dbReference type="AlphaFoldDB" id="A0A0X8JPS6"/>
<keyword evidence="13" id="KW-1185">Reference proteome</keyword>